<dbReference type="Pfam" id="PF00961">
    <property type="entry name" value="LAGLIDADG_1"/>
    <property type="match status" value="2"/>
</dbReference>
<evidence type="ECO:0000259" key="1">
    <source>
        <dbReference type="PROSITE" id="PS50164"/>
    </source>
</evidence>
<dbReference type="InterPro" id="IPR004860">
    <property type="entry name" value="LAGLIDADG_dom"/>
</dbReference>
<keyword evidence="2" id="KW-0378">Hydrolase</keyword>
<dbReference type="SMART" id="SM00465">
    <property type="entry name" value="GIYc"/>
    <property type="match status" value="1"/>
</dbReference>
<accession>A0A140IMV3</accession>
<dbReference type="PANTHER" id="PTHR36181:SF4">
    <property type="entry name" value="LAGLIDADG ENDONUCLEASE"/>
    <property type="match status" value="1"/>
</dbReference>
<dbReference type="Gene3D" id="3.10.28.10">
    <property type="entry name" value="Homing endonucleases"/>
    <property type="match status" value="2"/>
</dbReference>
<dbReference type="PANTHER" id="PTHR36181">
    <property type="entry name" value="INTRON-ENCODED ENDONUCLEASE AI3-RELATED"/>
    <property type="match status" value="1"/>
</dbReference>
<dbReference type="InterPro" id="IPR051289">
    <property type="entry name" value="LAGLIDADG_Endonuclease"/>
</dbReference>
<dbReference type="InterPro" id="IPR000305">
    <property type="entry name" value="GIY-YIG_endonuc"/>
</dbReference>
<dbReference type="GO" id="GO:0005739">
    <property type="term" value="C:mitochondrion"/>
    <property type="evidence" value="ECO:0007669"/>
    <property type="project" value="UniProtKB-ARBA"/>
</dbReference>
<dbReference type="AlphaFoldDB" id="A0A140IMV3"/>
<evidence type="ECO:0000313" key="2">
    <source>
        <dbReference type="EMBL" id="AMO66511.1"/>
    </source>
</evidence>
<dbReference type="SUPFAM" id="SSF82771">
    <property type="entry name" value="GIY-YIG endonuclease"/>
    <property type="match status" value="1"/>
</dbReference>
<keyword evidence="2" id="KW-0496">Mitochondrion</keyword>
<gene>
    <name evidence="2" type="ORF">AWR43_014</name>
</gene>
<sequence>MNWIIPHFDKYPLITQKRADYLLFRKVVMMMERGEHLTVEGLQAIINIRATLNKGLTPVLKEAFPNSVPVPRPVMEESFEKSTLHPQWVAGFASGDGSFWISIRVSKAFQAGGRVTLLFVLTQHVRDEQLMKKFIDYFGCGQSYSYKDYAEFKCRTFLDNYEKILPFFRKYPIIGVKSRDFEDWCKVAERPRIRDPRAPYILLGVGPKTCVRFNKPGTRWHRNKWNDVFKICMINLSGDHPHFFLIQFMVLLQDPFQFVQEYQEWTSCVLYLGVEELSFFQLRSYSTKNTSVVPANERAKNEFWRKVNSRDILDNENPFVIVNNCLKDYPKLVKDPMLAKEVITLELLISILCINNLTQEELDFLFNIKPIIIESPLKDKKDLVKLVGNYSDTRSSGVYVFKHKVNGFRYVGSSVCLAKRLSNGYFKSKLGSRKIESAIKEFGLDAFSLYLYILPPQVDTIDIKNWILVLEQILILYFNPEYNVLKVAGSAPMIGLTILS</sequence>
<feature type="domain" description="GIY-YIG" evidence="1">
    <location>
        <begin position="394"/>
        <end position="484"/>
    </location>
</feature>
<dbReference type="SUPFAM" id="SSF55608">
    <property type="entry name" value="Homing endonucleases"/>
    <property type="match status" value="2"/>
</dbReference>
<reference evidence="2" key="1">
    <citation type="journal article" date="2016" name="Genome Announc.">
        <title>Complete Mitochondrial Genome Sequence of the Pezizomycete Pyronema confluens.</title>
        <authorList>
            <person name="Nowrousian M."/>
        </authorList>
    </citation>
    <scope>NUCLEOTIDE SEQUENCE</scope>
    <source>
        <strain evidence="2">CBS 100304</strain>
    </source>
</reference>
<dbReference type="Gene3D" id="3.40.1440.10">
    <property type="entry name" value="GIY-YIG endonuclease"/>
    <property type="match status" value="1"/>
</dbReference>
<geneLocation type="mitochondrion" evidence="2"/>
<dbReference type="EMBL" id="KU707476">
    <property type="protein sequence ID" value="AMO66511.1"/>
    <property type="molecule type" value="Genomic_DNA"/>
</dbReference>
<keyword evidence="2" id="KW-0255">Endonuclease</keyword>
<dbReference type="CDD" id="cd10445">
    <property type="entry name" value="GIY-YIG_bI1_like"/>
    <property type="match status" value="1"/>
</dbReference>
<dbReference type="InterPro" id="IPR035901">
    <property type="entry name" value="GIY-YIG_endonuc_sf"/>
</dbReference>
<dbReference type="RefSeq" id="YP_009240539.1">
    <property type="nucleotide sequence ID" value="NC_029745.1"/>
</dbReference>
<proteinExistence type="predicted"/>
<dbReference type="InterPro" id="IPR027434">
    <property type="entry name" value="Homing_endonucl"/>
</dbReference>
<dbReference type="GO" id="GO:0004519">
    <property type="term" value="F:endonuclease activity"/>
    <property type="evidence" value="ECO:0007669"/>
    <property type="project" value="UniProtKB-KW"/>
</dbReference>
<name>A0A140IMV3_9PEZI</name>
<dbReference type="PROSITE" id="PS50164">
    <property type="entry name" value="GIY_YIG"/>
    <property type="match status" value="1"/>
</dbReference>
<organism evidence="2">
    <name type="scientific">Pyronema omphalodes</name>
    <dbReference type="NCBI Taxonomy" id="337075"/>
    <lineage>
        <taxon>Eukaryota</taxon>
        <taxon>Fungi</taxon>
        <taxon>Dikarya</taxon>
        <taxon>Ascomycota</taxon>
        <taxon>Pezizomycotina</taxon>
        <taxon>Pezizomycetes</taxon>
        <taxon>Pezizales</taxon>
        <taxon>Pyronemataceae</taxon>
        <taxon>Pyronema</taxon>
    </lineage>
</organism>
<keyword evidence="2" id="KW-0540">Nuclease</keyword>
<protein>
    <submittedName>
        <fullName evidence="2">LAGLIDADG endonuclease</fullName>
    </submittedName>
</protein>
<dbReference type="GeneID" id="27074539"/>